<dbReference type="Proteomes" id="UP001496627">
    <property type="component" value="Unassembled WGS sequence"/>
</dbReference>
<name>A0ABV0MCC5_9HYPH</name>
<reference evidence="2 3" key="1">
    <citation type="submission" date="2024-05" db="EMBL/GenBank/DDBJ databases">
        <title>Neorhizobium sp. Rsf11, a plant growth promoting and heavy metal resistant PAH-degrader.</title>
        <authorList>
            <person name="Golubev S.N."/>
            <person name="Muratova A.Y."/>
            <person name="Markelova M.I."/>
        </authorList>
    </citation>
    <scope>NUCLEOTIDE SEQUENCE [LARGE SCALE GENOMIC DNA]</scope>
    <source>
        <strain evidence="2 3">Rsf11</strain>
    </source>
</reference>
<sequence>MAVLSELRGLAYASLAAFDEGVELEDSPPEPYWLVMDAANGGSQPYEPKLRQTYHSGNPFLQPALHVADIQVELQHFCSHGVPKQVRKDSPPNAQTSGSRDIS</sequence>
<dbReference type="EMBL" id="JBEAAL010000047">
    <property type="protein sequence ID" value="MEQ1409538.1"/>
    <property type="molecule type" value="Genomic_DNA"/>
</dbReference>
<feature type="region of interest" description="Disordered" evidence="1">
    <location>
        <begin position="81"/>
        <end position="103"/>
    </location>
</feature>
<evidence type="ECO:0000256" key="1">
    <source>
        <dbReference type="SAM" id="MobiDB-lite"/>
    </source>
</evidence>
<comment type="caution">
    <text evidence="2">The sequence shown here is derived from an EMBL/GenBank/DDBJ whole genome shotgun (WGS) entry which is preliminary data.</text>
</comment>
<protein>
    <submittedName>
        <fullName evidence="2">Uncharacterized protein</fullName>
    </submittedName>
</protein>
<keyword evidence="3" id="KW-1185">Reference proteome</keyword>
<proteinExistence type="predicted"/>
<gene>
    <name evidence="2" type="ORF">ABK249_32050</name>
</gene>
<accession>A0ABV0MCC5</accession>
<evidence type="ECO:0000313" key="3">
    <source>
        <dbReference type="Proteomes" id="UP001496627"/>
    </source>
</evidence>
<feature type="compositionally biased region" description="Polar residues" evidence="1">
    <location>
        <begin position="92"/>
        <end position="103"/>
    </location>
</feature>
<organism evidence="2 3">
    <name type="scientific">Neorhizobium phenanthreniclasticum</name>
    <dbReference type="NCBI Taxonomy" id="3157917"/>
    <lineage>
        <taxon>Bacteria</taxon>
        <taxon>Pseudomonadati</taxon>
        <taxon>Pseudomonadota</taxon>
        <taxon>Alphaproteobacteria</taxon>
        <taxon>Hyphomicrobiales</taxon>
        <taxon>Rhizobiaceae</taxon>
        <taxon>Rhizobium/Agrobacterium group</taxon>
        <taxon>Neorhizobium</taxon>
    </lineage>
</organism>
<evidence type="ECO:0000313" key="2">
    <source>
        <dbReference type="EMBL" id="MEQ1409538.1"/>
    </source>
</evidence>
<dbReference type="RefSeq" id="WP_348864818.1">
    <property type="nucleotide sequence ID" value="NZ_JBEAAL010000047.1"/>
</dbReference>